<name>A0A075A421_OPIVI</name>
<dbReference type="RefSeq" id="XP_009165962.1">
    <property type="nucleotide sequence ID" value="XM_009167698.1"/>
</dbReference>
<sequence length="363" mass="40804">MREYVGISGLFTGEIAMERQTVTGKLSTTLGGKMKGAMIAHTIIDNRSAATSFRCLAAMPPEGCTRAGILPGCPSLDNGSREAEAEFEPRTFRSVNHNTVMITCMLIKFSNIRELPLVMWPNRKAAVLNWKCKCITISKEQVAIHVSTPNLDGQETVFVRPLTIDQPVHLQCCIHALIYQLAPPMRSYLSHLPESSQNNRLVVFVWTALTPRGRSHSVVKKDAYIIAEAVRRWRRHRVKHFELTVGQRSTTSMHDETQKGKAKSGKTEPCGIEPAVLIELPTYPVKMNSFVIPYAVLFTQQVQYEEPLAPKTFHLLLTILKTTRISQLGQFISYKLCIKGTPVEVTTFSVTRGWEVVEWTVKH</sequence>
<dbReference type="Proteomes" id="UP000054324">
    <property type="component" value="Unassembled WGS sequence"/>
</dbReference>
<gene>
    <name evidence="1" type="ORF">T265_03265</name>
</gene>
<proteinExistence type="predicted"/>
<protein>
    <submittedName>
        <fullName evidence="1">Uncharacterized protein</fullName>
    </submittedName>
</protein>
<dbReference type="EMBL" id="KL596663">
    <property type="protein sequence ID" value="KER30320.1"/>
    <property type="molecule type" value="Genomic_DNA"/>
</dbReference>
<organism evidence="1 2">
    <name type="scientific">Opisthorchis viverrini</name>
    <name type="common">Southeast Asian liver fluke</name>
    <dbReference type="NCBI Taxonomy" id="6198"/>
    <lineage>
        <taxon>Eukaryota</taxon>
        <taxon>Metazoa</taxon>
        <taxon>Spiralia</taxon>
        <taxon>Lophotrochozoa</taxon>
        <taxon>Platyhelminthes</taxon>
        <taxon>Trematoda</taxon>
        <taxon>Digenea</taxon>
        <taxon>Opisthorchiida</taxon>
        <taxon>Opisthorchiata</taxon>
        <taxon>Opisthorchiidae</taxon>
        <taxon>Opisthorchis</taxon>
    </lineage>
</organism>
<dbReference type="CTD" id="20317452"/>
<evidence type="ECO:0000313" key="1">
    <source>
        <dbReference type="EMBL" id="KER30320.1"/>
    </source>
</evidence>
<dbReference type="GeneID" id="20317452"/>
<accession>A0A075A421</accession>
<dbReference type="OrthoDB" id="247013at2759"/>
<evidence type="ECO:0000313" key="2">
    <source>
        <dbReference type="Proteomes" id="UP000054324"/>
    </source>
</evidence>
<dbReference type="KEGG" id="ovi:T265_03265"/>
<dbReference type="AlphaFoldDB" id="A0A075A421"/>
<reference evidence="1 2" key="1">
    <citation type="submission" date="2013-11" db="EMBL/GenBank/DDBJ databases">
        <title>Opisthorchis viverrini - life in the bile duct.</title>
        <authorList>
            <person name="Young N.D."/>
            <person name="Nagarajan N."/>
            <person name="Lin S.J."/>
            <person name="Korhonen P.K."/>
            <person name="Jex A.R."/>
            <person name="Hall R.S."/>
            <person name="Safavi-Hemami H."/>
            <person name="Kaewkong W."/>
            <person name="Bertrand D."/>
            <person name="Gao S."/>
            <person name="Seet Q."/>
            <person name="Wongkham S."/>
            <person name="Teh B.T."/>
            <person name="Wongkham C."/>
            <person name="Intapan P.M."/>
            <person name="Maleewong W."/>
            <person name="Yang X."/>
            <person name="Hu M."/>
            <person name="Wang Z."/>
            <person name="Hofmann A."/>
            <person name="Sternberg P.W."/>
            <person name="Tan P."/>
            <person name="Wang J."/>
            <person name="Gasser R.B."/>
        </authorList>
    </citation>
    <scope>NUCLEOTIDE SEQUENCE [LARGE SCALE GENOMIC DNA]</scope>
</reference>
<keyword evidence="2" id="KW-1185">Reference proteome</keyword>